<proteinExistence type="predicted"/>
<keyword evidence="2" id="KW-1185">Reference proteome</keyword>
<evidence type="ECO:0000313" key="2">
    <source>
        <dbReference type="Proteomes" id="UP000290407"/>
    </source>
</evidence>
<comment type="caution">
    <text evidence="1">The sequence shown here is derived from an EMBL/GenBank/DDBJ whole genome shotgun (WGS) entry which is preliminary data.</text>
</comment>
<organism evidence="1 2">
    <name type="scientific">Spirosoma sordidisoli</name>
    <dbReference type="NCBI Taxonomy" id="2502893"/>
    <lineage>
        <taxon>Bacteria</taxon>
        <taxon>Pseudomonadati</taxon>
        <taxon>Bacteroidota</taxon>
        <taxon>Cytophagia</taxon>
        <taxon>Cytophagales</taxon>
        <taxon>Cytophagaceae</taxon>
        <taxon>Spirosoma</taxon>
    </lineage>
</organism>
<name>A0A4Q2UR12_9BACT</name>
<gene>
    <name evidence="1" type="ORF">EQG79_09470</name>
</gene>
<accession>A0A4Q2UR12</accession>
<protein>
    <submittedName>
        <fullName evidence="1">Uncharacterized protein</fullName>
    </submittedName>
</protein>
<dbReference type="RefSeq" id="WP_129601318.1">
    <property type="nucleotide sequence ID" value="NZ_SBLB01000002.1"/>
</dbReference>
<evidence type="ECO:0000313" key="1">
    <source>
        <dbReference type="EMBL" id="RYC70090.1"/>
    </source>
</evidence>
<reference evidence="1 2" key="1">
    <citation type="submission" date="2019-01" db="EMBL/GenBank/DDBJ databases">
        <title>Spirosoma flava sp. nov., a propanil-degrading bacterium isolated from herbicide-contaminated soil.</title>
        <authorList>
            <person name="Zhang L."/>
            <person name="Jiang J.-D."/>
        </authorList>
    </citation>
    <scope>NUCLEOTIDE SEQUENCE [LARGE SCALE GENOMIC DNA]</scope>
    <source>
        <strain evidence="1 2">TY50</strain>
    </source>
</reference>
<dbReference type="EMBL" id="SBLB01000002">
    <property type="protein sequence ID" value="RYC70090.1"/>
    <property type="molecule type" value="Genomic_DNA"/>
</dbReference>
<sequence length="118" mass="12670">MAFAQKRLASLRAGPSGSGLTHQRVCLPTFVFGTAVPYARQRGRSSYLLAIGRFAFVRRSSSLPRPSLPPRLRLRSLSGISTVQAGIWGGVGGGRLAAFPAPSSVRLRFWLVSLFALA</sequence>
<dbReference type="AlphaFoldDB" id="A0A4Q2UR12"/>
<dbReference type="Proteomes" id="UP000290407">
    <property type="component" value="Unassembled WGS sequence"/>
</dbReference>